<feature type="region of interest" description="Disordered" evidence="1">
    <location>
        <begin position="1"/>
        <end position="65"/>
    </location>
</feature>
<feature type="region of interest" description="Disordered" evidence="1">
    <location>
        <begin position="120"/>
        <end position="150"/>
    </location>
</feature>
<accession>A0A371G461</accession>
<feature type="compositionally biased region" description="Basic residues" evidence="1">
    <location>
        <begin position="7"/>
        <end position="17"/>
    </location>
</feature>
<evidence type="ECO:0000313" key="3">
    <source>
        <dbReference type="Proteomes" id="UP000257109"/>
    </source>
</evidence>
<keyword evidence="3" id="KW-1185">Reference proteome</keyword>
<feature type="compositionally biased region" description="Polar residues" evidence="1">
    <location>
        <begin position="120"/>
        <end position="134"/>
    </location>
</feature>
<dbReference type="EMBL" id="QJKJ01006819">
    <property type="protein sequence ID" value="RDX85344.1"/>
    <property type="molecule type" value="Genomic_DNA"/>
</dbReference>
<reference evidence="2" key="1">
    <citation type="submission" date="2018-05" db="EMBL/GenBank/DDBJ databases">
        <title>Draft genome of Mucuna pruriens seed.</title>
        <authorList>
            <person name="Nnadi N.E."/>
            <person name="Vos R."/>
            <person name="Hasami M.H."/>
            <person name="Devisetty U.K."/>
            <person name="Aguiy J.C."/>
        </authorList>
    </citation>
    <scope>NUCLEOTIDE SEQUENCE [LARGE SCALE GENOMIC DNA]</scope>
    <source>
        <strain evidence="2">JCA_2017</strain>
    </source>
</reference>
<gene>
    <name evidence="2" type="ORF">CR513_33488</name>
</gene>
<dbReference type="Proteomes" id="UP000257109">
    <property type="component" value="Unassembled WGS sequence"/>
</dbReference>
<feature type="compositionally biased region" description="Polar residues" evidence="1">
    <location>
        <begin position="48"/>
        <end position="58"/>
    </location>
</feature>
<dbReference type="AlphaFoldDB" id="A0A371G461"/>
<protein>
    <submittedName>
        <fullName evidence="2">Uncharacterized protein</fullName>
    </submittedName>
</protein>
<feature type="compositionally biased region" description="Low complexity" evidence="1">
    <location>
        <begin position="136"/>
        <end position="150"/>
    </location>
</feature>
<comment type="caution">
    <text evidence="2">The sequence shown here is derived from an EMBL/GenBank/DDBJ whole genome shotgun (WGS) entry which is preliminary data.</text>
</comment>
<proteinExistence type="predicted"/>
<evidence type="ECO:0000256" key="1">
    <source>
        <dbReference type="SAM" id="MobiDB-lite"/>
    </source>
</evidence>
<sequence>MQDESKKRKGNKSKKVPRQNAIQGCKIKSQNQKRLGLKEASWPRRSYPGQTSSFSTEPNFKPKSSIASHTLHTSHALASFLDGAWCFSTTSRRSKRCRSRVWEARVIQTPLFPLSTEFESSLTPSESNSTQFESYLTPSESSPTLSESSVSVRDRSQLKLPILAHPKPYKLQLLNNEREIIVAK</sequence>
<organism evidence="2 3">
    <name type="scientific">Mucuna pruriens</name>
    <name type="common">Velvet bean</name>
    <name type="synonym">Dolichos pruriens</name>
    <dbReference type="NCBI Taxonomy" id="157652"/>
    <lineage>
        <taxon>Eukaryota</taxon>
        <taxon>Viridiplantae</taxon>
        <taxon>Streptophyta</taxon>
        <taxon>Embryophyta</taxon>
        <taxon>Tracheophyta</taxon>
        <taxon>Spermatophyta</taxon>
        <taxon>Magnoliopsida</taxon>
        <taxon>eudicotyledons</taxon>
        <taxon>Gunneridae</taxon>
        <taxon>Pentapetalae</taxon>
        <taxon>rosids</taxon>
        <taxon>fabids</taxon>
        <taxon>Fabales</taxon>
        <taxon>Fabaceae</taxon>
        <taxon>Papilionoideae</taxon>
        <taxon>50 kb inversion clade</taxon>
        <taxon>NPAAA clade</taxon>
        <taxon>indigoferoid/millettioid clade</taxon>
        <taxon>Phaseoleae</taxon>
        <taxon>Mucuna</taxon>
    </lineage>
</organism>
<evidence type="ECO:0000313" key="2">
    <source>
        <dbReference type="EMBL" id="RDX85344.1"/>
    </source>
</evidence>
<name>A0A371G461_MUCPR</name>
<feature type="non-terminal residue" evidence="2">
    <location>
        <position position="1"/>
    </location>
</feature>